<dbReference type="SUPFAM" id="SSF55144">
    <property type="entry name" value="LigT-like"/>
    <property type="match status" value="1"/>
</dbReference>
<comment type="caution">
    <text evidence="3">The sequence shown here is derived from an EMBL/GenBank/DDBJ whole genome shotgun (WGS) entry which is preliminary data.</text>
</comment>
<dbReference type="EMBL" id="JBHSTQ010000001">
    <property type="protein sequence ID" value="MFC6385348.1"/>
    <property type="molecule type" value="Genomic_DNA"/>
</dbReference>
<dbReference type="EC" id="3.1.4.58" evidence="2"/>
<feature type="active site" description="Proton acceptor" evidence="2">
    <location>
        <position position="128"/>
    </location>
</feature>
<sequence>MSDHFFLAVPLPEPIALTLKQTSEQVAPYVRFKRWTDSRDFHLTLFFFGALDDAQRLTILNEIKRITEQFSPFSLTLSRVEGFGDPNRPRVLYASVKHSKTLMTIRERLGEPLGDHGIPIDHRTFHPHITLAKRWDEGMMHSQLQLENLMALSGTWKVTHVSLFKVCPGQLPQYQSVAEFPFLEK</sequence>
<comment type="similarity">
    <text evidence="2">Belongs to the 2H phosphoesterase superfamily. ThpR family.</text>
</comment>
<organism evidence="3 4">
    <name type="scientific">Sporolactobacillus kofuensis</name>
    <dbReference type="NCBI Taxonomy" id="269672"/>
    <lineage>
        <taxon>Bacteria</taxon>
        <taxon>Bacillati</taxon>
        <taxon>Bacillota</taxon>
        <taxon>Bacilli</taxon>
        <taxon>Bacillales</taxon>
        <taxon>Sporolactobacillaceae</taxon>
        <taxon>Sporolactobacillus</taxon>
    </lineage>
</organism>
<dbReference type="HAMAP" id="MF_01940">
    <property type="entry name" value="RNA_CPDase"/>
    <property type="match status" value="1"/>
</dbReference>
<dbReference type="RefSeq" id="WP_253054336.1">
    <property type="nucleotide sequence ID" value="NZ_JAMXWN010000007.1"/>
</dbReference>
<feature type="short sequence motif" description="HXTX 2" evidence="2">
    <location>
        <begin position="128"/>
        <end position="131"/>
    </location>
</feature>
<dbReference type="PANTHER" id="PTHR35561:SF1">
    <property type="entry name" value="RNA 2',3'-CYCLIC PHOSPHODIESTERASE"/>
    <property type="match status" value="1"/>
</dbReference>
<accession>A0ABW1WAR4</accession>
<dbReference type="Pfam" id="PF13563">
    <property type="entry name" value="2_5_RNA_ligase2"/>
    <property type="match status" value="1"/>
</dbReference>
<dbReference type="InterPro" id="IPR004175">
    <property type="entry name" value="RNA_CPDase"/>
</dbReference>
<evidence type="ECO:0000313" key="3">
    <source>
        <dbReference type="EMBL" id="MFC6385348.1"/>
    </source>
</evidence>
<feature type="active site" description="Proton donor" evidence="2">
    <location>
        <position position="42"/>
    </location>
</feature>
<gene>
    <name evidence="3" type="primary">thpR</name>
    <name evidence="3" type="ORF">ACFP7A_01940</name>
</gene>
<dbReference type="NCBIfam" id="TIGR02258">
    <property type="entry name" value="2_5_ligase"/>
    <property type="match status" value="1"/>
</dbReference>
<feature type="short sequence motif" description="HXTX 1" evidence="2">
    <location>
        <begin position="42"/>
        <end position="45"/>
    </location>
</feature>
<evidence type="ECO:0000313" key="4">
    <source>
        <dbReference type="Proteomes" id="UP001596267"/>
    </source>
</evidence>
<name>A0ABW1WAR4_9BACL</name>
<evidence type="ECO:0000256" key="2">
    <source>
        <dbReference type="HAMAP-Rule" id="MF_01940"/>
    </source>
</evidence>
<dbReference type="Gene3D" id="3.90.1140.10">
    <property type="entry name" value="Cyclic phosphodiesterase"/>
    <property type="match status" value="1"/>
</dbReference>
<proteinExistence type="inferred from homology"/>
<protein>
    <recommendedName>
        <fullName evidence="2">RNA 2',3'-cyclic phosphodiesterase</fullName>
        <shortName evidence="2">RNA 2',3'-CPDase</shortName>
        <ecNumber evidence="2">3.1.4.58</ecNumber>
    </recommendedName>
</protein>
<keyword evidence="4" id="KW-1185">Reference proteome</keyword>
<comment type="catalytic activity">
    <reaction evidence="2">
        <text>a 3'-end 2',3'-cyclophospho-ribonucleotide-RNA + H2O = a 3'-end 2'-phospho-ribonucleotide-RNA + H(+)</text>
        <dbReference type="Rhea" id="RHEA:11828"/>
        <dbReference type="Rhea" id="RHEA-COMP:10464"/>
        <dbReference type="Rhea" id="RHEA-COMP:17353"/>
        <dbReference type="ChEBI" id="CHEBI:15377"/>
        <dbReference type="ChEBI" id="CHEBI:15378"/>
        <dbReference type="ChEBI" id="CHEBI:83064"/>
        <dbReference type="ChEBI" id="CHEBI:173113"/>
        <dbReference type="EC" id="3.1.4.58"/>
    </reaction>
</comment>
<dbReference type="Proteomes" id="UP001596267">
    <property type="component" value="Unassembled WGS sequence"/>
</dbReference>
<comment type="function">
    <text evidence="2">Hydrolyzes RNA 2',3'-cyclic phosphodiester to an RNA 2'-phosphomonoester.</text>
</comment>
<dbReference type="PANTHER" id="PTHR35561">
    <property type="entry name" value="RNA 2',3'-CYCLIC PHOSPHODIESTERASE"/>
    <property type="match status" value="1"/>
</dbReference>
<keyword evidence="1 2" id="KW-0378">Hydrolase</keyword>
<dbReference type="InterPro" id="IPR009097">
    <property type="entry name" value="Cyclic_Pdiesterase"/>
</dbReference>
<reference evidence="4" key="1">
    <citation type="journal article" date="2019" name="Int. J. Syst. Evol. Microbiol.">
        <title>The Global Catalogue of Microorganisms (GCM) 10K type strain sequencing project: providing services to taxonomists for standard genome sequencing and annotation.</title>
        <authorList>
            <consortium name="The Broad Institute Genomics Platform"/>
            <consortium name="The Broad Institute Genome Sequencing Center for Infectious Disease"/>
            <person name="Wu L."/>
            <person name="Ma J."/>
        </authorList>
    </citation>
    <scope>NUCLEOTIDE SEQUENCE [LARGE SCALE GENOMIC DNA]</scope>
    <source>
        <strain evidence="4">CCUG 42001</strain>
    </source>
</reference>
<evidence type="ECO:0000256" key="1">
    <source>
        <dbReference type="ARBA" id="ARBA00022801"/>
    </source>
</evidence>